<dbReference type="GO" id="GO:0016460">
    <property type="term" value="C:myosin II complex"/>
    <property type="evidence" value="ECO:0007669"/>
    <property type="project" value="TreeGrafter"/>
</dbReference>
<protein>
    <recommendedName>
        <fullName evidence="3">EF-hand domain-containing protein</fullName>
    </recommendedName>
</protein>
<dbReference type="Pfam" id="PF13499">
    <property type="entry name" value="EF-hand_7"/>
    <property type="match status" value="2"/>
</dbReference>
<dbReference type="FunFam" id="1.10.238.10:FF:000527">
    <property type="entry name" value="Calmodulin-3"/>
    <property type="match status" value="1"/>
</dbReference>
<evidence type="ECO:0000256" key="2">
    <source>
        <dbReference type="ARBA" id="ARBA00022837"/>
    </source>
</evidence>
<dbReference type="CDD" id="cd00051">
    <property type="entry name" value="EFh"/>
    <property type="match status" value="1"/>
</dbReference>
<evidence type="ECO:0000259" key="3">
    <source>
        <dbReference type="PROSITE" id="PS50222"/>
    </source>
</evidence>
<gene>
    <name evidence="4" type="ORF">DGYR_LOCUS2060</name>
</gene>
<dbReference type="InterPro" id="IPR002048">
    <property type="entry name" value="EF_hand_dom"/>
</dbReference>
<dbReference type="SMART" id="SM00054">
    <property type="entry name" value="EFh"/>
    <property type="match status" value="3"/>
</dbReference>
<keyword evidence="2" id="KW-0106">Calcium</keyword>
<dbReference type="SUPFAM" id="SSF47473">
    <property type="entry name" value="EF-hand"/>
    <property type="match status" value="1"/>
</dbReference>
<dbReference type="Proteomes" id="UP000549394">
    <property type="component" value="Unassembled WGS sequence"/>
</dbReference>
<keyword evidence="5" id="KW-1185">Reference proteome</keyword>
<dbReference type="OrthoDB" id="26525at2759"/>
<dbReference type="PANTHER" id="PTHR23048:SF0">
    <property type="entry name" value="CALMODULIN LIKE 3"/>
    <property type="match status" value="1"/>
</dbReference>
<reference evidence="4 5" key="1">
    <citation type="submission" date="2020-08" db="EMBL/GenBank/DDBJ databases">
        <authorList>
            <person name="Hejnol A."/>
        </authorList>
    </citation>
    <scope>NUCLEOTIDE SEQUENCE [LARGE SCALE GENOMIC DNA]</scope>
</reference>
<dbReference type="InterPro" id="IPR011992">
    <property type="entry name" value="EF-hand-dom_pair"/>
</dbReference>
<proteinExistence type="predicted"/>
<evidence type="ECO:0000313" key="5">
    <source>
        <dbReference type="Proteomes" id="UP000549394"/>
    </source>
</evidence>
<feature type="domain" description="EF-hand" evidence="3">
    <location>
        <begin position="88"/>
        <end position="123"/>
    </location>
</feature>
<evidence type="ECO:0000256" key="1">
    <source>
        <dbReference type="ARBA" id="ARBA00022737"/>
    </source>
</evidence>
<dbReference type="GO" id="GO:0005509">
    <property type="term" value="F:calcium ion binding"/>
    <property type="evidence" value="ECO:0007669"/>
    <property type="project" value="InterPro"/>
</dbReference>
<feature type="domain" description="EF-hand" evidence="3">
    <location>
        <begin position="15"/>
        <end position="50"/>
    </location>
</feature>
<dbReference type="Gene3D" id="1.10.238.10">
    <property type="entry name" value="EF-hand"/>
    <property type="match status" value="2"/>
</dbReference>
<dbReference type="AlphaFoldDB" id="A0A7I8V9S2"/>
<dbReference type="InterPro" id="IPR018247">
    <property type="entry name" value="EF_Hand_1_Ca_BS"/>
</dbReference>
<name>A0A7I8V9S2_9ANNE</name>
<comment type="caution">
    <text evidence="4">The sequence shown here is derived from an EMBL/GenBank/DDBJ whole genome shotgun (WGS) entry which is preliminary data.</text>
</comment>
<evidence type="ECO:0000313" key="4">
    <source>
        <dbReference type="EMBL" id="CAD5113010.1"/>
    </source>
</evidence>
<keyword evidence="1" id="KW-0677">Repeat</keyword>
<organism evidence="4 5">
    <name type="scientific">Dimorphilus gyrociliatus</name>
    <dbReference type="NCBI Taxonomy" id="2664684"/>
    <lineage>
        <taxon>Eukaryota</taxon>
        <taxon>Metazoa</taxon>
        <taxon>Spiralia</taxon>
        <taxon>Lophotrochozoa</taxon>
        <taxon>Annelida</taxon>
        <taxon>Polychaeta</taxon>
        <taxon>Polychaeta incertae sedis</taxon>
        <taxon>Dinophilidae</taxon>
        <taxon>Dimorphilus</taxon>
    </lineage>
</organism>
<sequence length="166" mass="18714">MNDEQVRAFESFSPAEIEGYRAAFDLFDKDGNGQITSKELGSFMHKVGLAPSEQELSEMIDEIDADGNGNIDFPEFIALMARKIDDNENEDILIDAFRLFDPEGYGFITTEELRHVLLSLGEKMTDHEVDEMLAVAEADSQGQVRYEGKRLITLQNDSIHTVARHL</sequence>
<dbReference type="EMBL" id="CAJFCJ010000003">
    <property type="protein sequence ID" value="CAD5113010.1"/>
    <property type="molecule type" value="Genomic_DNA"/>
</dbReference>
<feature type="domain" description="EF-hand" evidence="3">
    <location>
        <begin position="51"/>
        <end position="86"/>
    </location>
</feature>
<dbReference type="PANTHER" id="PTHR23048">
    <property type="entry name" value="MYOSIN LIGHT CHAIN 1, 3"/>
    <property type="match status" value="1"/>
</dbReference>
<accession>A0A7I8V9S2</accession>
<dbReference type="PROSITE" id="PS50222">
    <property type="entry name" value="EF_HAND_2"/>
    <property type="match status" value="3"/>
</dbReference>
<dbReference type="InterPro" id="IPR050230">
    <property type="entry name" value="CALM/Myosin/TropC-like"/>
</dbReference>
<dbReference type="PROSITE" id="PS00018">
    <property type="entry name" value="EF_HAND_1"/>
    <property type="match status" value="2"/>
</dbReference>